<protein>
    <submittedName>
        <fullName evidence="3">Uncharacterized protein DUF4340</fullName>
    </submittedName>
</protein>
<dbReference type="RefSeq" id="WP_132230111.1">
    <property type="nucleotide sequence ID" value="NZ_NRRH01000039.1"/>
</dbReference>
<feature type="compositionally biased region" description="Polar residues" evidence="1">
    <location>
        <begin position="344"/>
        <end position="356"/>
    </location>
</feature>
<dbReference type="EMBL" id="SMDC01000008">
    <property type="protein sequence ID" value="TCW34956.1"/>
    <property type="molecule type" value="Genomic_DNA"/>
</dbReference>
<evidence type="ECO:0000313" key="3">
    <source>
        <dbReference type="EMBL" id="TCW34956.1"/>
    </source>
</evidence>
<feature type="compositionally biased region" description="Low complexity" evidence="1">
    <location>
        <begin position="316"/>
        <end position="333"/>
    </location>
</feature>
<name>A0A4R4A8W0_MARGR</name>
<comment type="caution">
    <text evidence="3">The sequence shown here is derived from an EMBL/GenBank/DDBJ whole genome shotgun (WGS) entry which is preliminary data.</text>
</comment>
<dbReference type="Proteomes" id="UP000295247">
    <property type="component" value="Unassembled WGS sequence"/>
</dbReference>
<dbReference type="AlphaFoldDB" id="A0A4R4A8W0"/>
<feature type="region of interest" description="Disordered" evidence="1">
    <location>
        <begin position="311"/>
        <end position="356"/>
    </location>
</feature>
<feature type="domain" description="DUF4340" evidence="2">
    <location>
        <begin position="83"/>
        <end position="259"/>
    </location>
</feature>
<dbReference type="Pfam" id="PF14238">
    <property type="entry name" value="DUF4340"/>
    <property type="match status" value="1"/>
</dbReference>
<proteinExistence type="predicted"/>
<sequence length="356" mass="37445">MTTAIDMRWRADLRAPVVIALGAFLALQLLLALILGLGGAGVGAPAPSGAALFDLDPEAVARVTIAGPDDSEPLVLERGEDGWTLASLGGVPVRAGQVARLLDTLGALRRTPPIATSDAALARFRVADDAFERRLVLADQAGEPLATLYAGDSPGYRRLFARPAGETAVLDLPLALADLSNRAEDWIDTGLLRVEPEQITAIAGDGWRVARDGEGWQLEGATEGRSADQHAIDTLVRSVANLGYRTLLDAGAESGLDQPVLELDLSLETGTRHYRIGALDDGDYALQSDHLPHVFRLSRYDLGELLDLEADDLTVAPEAPTPAEEPASPAAPDSAPPETPAETISTEPASSPAQPD</sequence>
<evidence type="ECO:0000313" key="4">
    <source>
        <dbReference type="Proteomes" id="UP000295247"/>
    </source>
</evidence>
<evidence type="ECO:0000259" key="2">
    <source>
        <dbReference type="Pfam" id="PF14238"/>
    </source>
</evidence>
<evidence type="ECO:0000256" key="1">
    <source>
        <dbReference type="SAM" id="MobiDB-lite"/>
    </source>
</evidence>
<organism evidence="3 4">
    <name type="scientific">Marichromatium gracile</name>
    <name type="common">Chromatium gracile</name>
    <dbReference type="NCBI Taxonomy" id="1048"/>
    <lineage>
        <taxon>Bacteria</taxon>
        <taxon>Pseudomonadati</taxon>
        <taxon>Pseudomonadota</taxon>
        <taxon>Gammaproteobacteria</taxon>
        <taxon>Chromatiales</taxon>
        <taxon>Chromatiaceae</taxon>
        <taxon>Marichromatium</taxon>
    </lineage>
</organism>
<gene>
    <name evidence="3" type="ORF">EDC29_108120</name>
</gene>
<dbReference type="InterPro" id="IPR025641">
    <property type="entry name" value="DUF4340"/>
</dbReference>
<reference evidence="3 4" key="1">
    <citation type="submission" date="2019-03" db="EMBL/GenBank/DDBJ databases">
        <title>Genomic Encyclopedia of Type Strains, Phase IV (KMG-IV): sequencing the most valuable type-strain genomes for metagenomic binning, comparative biology and taxonomic classification.</title>
        <authorList>
            <person name="Goeker M."/>
        </authorList>
    </citation>
    <scope>NUCLEOTIDE SEQUENCE [LARGE SCALE GENOMIC DNA]</scope>
    <source>
        <strain evidence="3 4">DSM 203</strain>
    </source>
</reference>
<accession>A0A4R4A8W0</accession>